<reference evidence="4" key="1">
    <citation type="submission" date="2014-09" db="EMBL/GenBank/DDBJ databases">
        <authorList>
            <person name="Illeghems K.G."/>
        </authorList>
    </citation>
    <scope>NUCLEOTIDE SEQUENCE [LARGE SCALE GENOMIC DNA]</scope>
    <source>
        <strain evidence="4">LMG 23848T</strain>
    </source>
</reference>
<evidence type="ECO:0000313" key="2">
    <source>
        <dbReference type="EMBL" id="CEF56976.1"/>
    </source>
</evidence>
<dbReference type="OrthoDB" id="9811244at2"/>
<dbReference type="STRING" id="431306.AGA_2290"/>
<protein>
    <submittedName>
        <fullName evidence="3">Metal-sensing transcriptional repressor</fullName>
    </submittedName>
</protein>
<name>A0A0U5F670_9PROT</name>
<keyword evidence="5" id="KW-1185">Reference proteome</keyword>
<reference evidence="3 5" key="3">
    <citation type="journal article" date="2020" name="Int. J. Syst. Evol. Microbiol.">
        <title>Novel acetic acid bacteria from cider fermentations: Acetobacter conturbans sp. nov. and Acetobacter fallax sp. nov.</title>
        <authorList>
            <person name="Sombolestani A.S."/>
            <person name="Cleenwerck I."/>
            <person name="Cnockaert M."/>
            <person name="Borremans W."/>
            <person name="Wieme A.D."/>
            <person name="De Vuyst L."/>
            <person name="Vandamme P."/>
        </authorList>
    </citation>
    <scope>NUCLEOTIDE SEQUENCE [LARGE SCALE GENOMIC DNA]</scope>
    <source>
        <strain evidence="3 5">LMG 23848</strain>
    </source>
</reference>
<dbReference type="InterPro" id="IPR003735">
    <property type="entry name" value="Metal_Tscrpt_repr"/>
</dbReference>
<evidence type="ECO:0000313" key="5">
    <source>
        <dbReference type="Proteomes" id="UP000657200"/>
    </source>
</evidence>
<reference evidence="2" key="2">
    <citation type="submission" date="2014-09" db="EMBL/GenBank/DDBJ databases">
        <authorList>
            <person name="Magalhaes I.L.F."/>
            <person name="Oliveira U."/>
            <person name="Santos F.R."/>
            <person name="Vidigal T.H.D.A."/>
            <person name="Brescovit A.D."/>
            <person name="Santos A.J."/>
        </authorList>
    </citation>
    <scope>NUCLEOTIDE SEQUENCE</scope>
    <source>
        <strain evidence="2">LMG 23848T</strain>
    </source>
</reference>
<evidence type="ECO:0000313" key="4">
    <source>
        <dbReference type="Proteomes" id="UP000068250"/>
    </source>
</evidence>
<dbReference type="Gene3D" id="1.20.58.1000">
    <property type="entry name" value="Metal-sensitive repressor, helix protomer"/>
    <property type="match status" value="1"/>
</dbReference>
<dbReference type="PANTHER" id="PTHR33677">
    <property type="entry name" value="TRANSCRIPTIONAL REPRESSOR FRMR-RELATED"/>
    <property type="match status" value="1"/>
</dbReference>
<gene>
    <name evidence="2" type="ORF">AGA_2290</name>
    <name evidence="3" type="ORF">GOB80_04875</name>
</gene>
<dbReference type="GO" id="GO:0045892">
    <property type="term" value="P:negative regulation of DNA-templated transcription"/>
    <property type="evidence" value="ECO:0007669"/>
    <property type="project" value="UniProtKB-ARBA"/>
</dbReference>
<evidence type="ECO:0000313" key="3">
    <source>
        <dbReference type="EMBL" id="NHO39028.1"/>
    </source>
</evidence>
<evidence type="ECO:0000256" key="1">
    <source>
        <dbReference type="ARBA" id="ARBA00005260"/>
    </source>
</evidence>
<sequence length="88" mass="9848">MVHASHPLIRQRLQQAHGHLAKVIAMIDEGRSCSDLAQQLEAVESTLRKSKRMLVQDHLEHCIIDAIAAGEMSREDALKAFSSLTKYL</sequence>
<comment type="similarity">
    <text evidence="1">Belongs to the FrmR/RcnR family.</text>
</comment>
<dbReference type="GO" id="GO:0003677">
    <property type="term" value="F:DNA binding"/>
    <property type="evidence" value="ECO:0007669"/>
    <property type="project" value="InterPro"/>
</dbReference>
<dbReference type="EMBL" id="WOTE01000002">
    <property type="protein sequence ID" value="NHO39028.1"/>
    <property type="molecule type" value="Genomic_DNA"/>
</dbReference>
<organism evidence="2 4">
    <name type="scientific">Acetobacter ghanensis</name>
    <dbReference type="NCBI Taxonomy" id="431306"/>
    <lineage>
        <taxon>Bacteria</taxon>
        <taxon>Pseudomonadati</taxon>
        <taxon>Pseudomonadota</taxon>
        <taxon>Alphaproteobacteria</taxon>
        <taxon>Acetobacterales</taxon>
        <taxon>Acetobacteraceae</taxon>
        <taxon>Acetobacter</taxon>
    </lineage>
</organism>
<dbReference type="Proteomes" id="UP000657200">
    <property type="component" value="Unassembled WGS sequence"/>
</dbReference>
<dbReference type="InterPro" id="IPR038390">
    <property type="entry name" value="Metal_Tscrpt_repr_sf"/>
</dbReference>
<dbReference type="Proteomes" id="UP000068250">
    <property type="component" value="Chromosome I"/>
</dbReference>
<dbReference type="Pfam" id="PF02583">
    <property type="entry name" value="Trns_repr_metal"/>
    <property type="match status" value="1"/>
</dbReference>
<dbReference type="AlphaFoldDB" id="A0A0U5F670"/>
<dbReference type="EMBL" id="LN609302">
    <property type="protein sequence ID" value="CEF56976.1"/>
    <property type="molecule type" value="Genomic_DNA"/>
</dbReference>
<dbReference type="GO" id="GO:0046872">
    <property type="term" value="F:metal ion binding"/>
    <property type="evidence" value="ECO:0007669"/>
    <property type="project" value="InterPro"/>
</dbReference>
<dbReference type="RefSeq" id="WP_059024304.1">
    <property type="nucleotide sequence ID" value="NZ_LN609302.1"/>
</dbReference>
<dbReference type="PATRIC" id="fig|431306.5.peg.2367"/>
<proteinExistence type="inferred from homology"/>
<accession>A0A0U5F670</accession>